<gene>
    <name evidence="1" type="ORF">CEXT_250221</name>
</gene>
<organism evidence="1 2">
    <name type="scientific">Caerostris extrusa</name>
    <name type="common">Bark spider</name>
    <name type="synonym">Caerostris bankana</name>
    <dbReference type="NCBI Taxonomy" id="172846"/>
    <lineage>
        <taxon>Eukaryota</taxon>
        <taxon>Metazoa</taxon>
        <taxon>Ecdysozoa</taxon>
        <taxon>Arthropoda</taxon>
        <taxon>Chelicerata</taxon>
        <taxon>Arachnida</taxon>
        <taxon>Araneae</taxon>
        <taxon>Araneomorphae</taxon>
        <taxon>Entelegynae</taxon>
        <taxon>Araneoidea</taxon>
        <taxon>Araneidae</taxon>
        <taxon>Caerostris</taxon>
    </lineage>
</organism>
<proteinExistence type="predicted"/>
<evidence type="ECO:0000313" key="2">
    <source>
        <dbReference type="Proteomes" id="UP001054945"/>
    </source>
</evidence>
<reference evidence="1 2" key="1">
    <citation type="submission" date="2021-06" db="EMBL/GenBank/DDBJ databases">
        <title>Caerostris extrusa draft genome.</title>
        <authorList>
            <person name="Kono N."/>
            <person name="Arakawa K."/>
        </authorList>
    </citation>
    <scope>NUCLEOTIDE SEQUENCE [LARGE SCALE GENOMIC DNA]</scope>
</reference>
<accession>A0AAV4TCA0</accession>
<keyword evidence="2" id="KW-1185">Reference proteome</keyword>
<comment type="caution">
    <text evidence="1">The sequence shown here is derived from an EMBL/GenBank/DDBJ whole genome shotgun (WGS) entry which is preliminary data.</text>
</comment>
<protein>
    <submittedName>
        <fullName evidence="1">Uncharacterized protein</fullName>
    </submittedName>
</protein>
<evidence type="ECO:0000313" key="1">
    <source>
        <dbReference type="EMBL" id="GIY43319.1"/>
    </source>
</evidence>
<dbReference type="AlphaFoldDB" id="A0AAV4TCA0"/>
<sequence length="100" mass="11068">MGQFEQNRSKRNPNTSPEHFLKEVSIFMGGDSSSDRSVDRNPNTSPDHFLKEVSIFIGGDSSSDRSVDRLANKYHTTPSPINLPGAIWYSSKAIKSAVLL</sequence>
<name>A0AAV4TCA0_CAEEX</name>
<dbReference type="Proteomes" id="UP001054945">
    <property type="component" value="Unassembled WGS sequence"/>
</dbReference>
<dbReference type="EMBL" id="BPLR01010960">
    <property type="protein sequence ID" value="GIY43319.1"/>
    <property type="molecule type" value="Genomic_DNA"/>
</dbReference>